<evidence type="ECO:0000256" key="4">
    <source>
        <dbReference type="ARBA" id="ARBA00023002"/>
    </source>
</evidence>
<dbReference type="InterPro" id="IPR036396">
    <property type="entry name" value="Cyt_P450_sf"/>
</dbReference>
<comment type="cofactor">
    <cofactor evidence="1 6">
        <name>heme</name>
        <dbReference type="ChEBI" id="CHEBI:30413"/>
    </cofactor>
</comment>
<evidence type="ECO:0000256" key="1">
    <source>
        <dbReference type="ARBA" id="ARBA00001971"/>
    </source>
</evidence>
<keyword evidence="10" id="KW-1185">Reference proteome</keyword>
<gene>
    <name evidence="9" type="ORF">AAE3_LOCUS6459</name>
</gene>
<evidence type="ECO:0000313" key="10">
    <source>
        <dbReference type="Proteomes" id="UP000467700"/>
    </source>
</evidence>
<evidence type="ECO:0000256" key="7">
    <source>
        <dbReference type="RuleBase" id="RU000461"/>
    </source>
</evidence>
<protein>
    <recommendedName>
        <fullName evidence="11">Cytochrome P450</fullName>
    </recommendedName>
</protein>
<reference evidence="9 10" key="1">
    <citation type="submission" date="2020-01" db="EMBL/GenBank/DDBJ databases">
        <authorList>
            <person name="Gupta K D."/>
        </authorList>
    </citation>
    <scope>NUCLEOTIDE SEQUENCE [LARGE SCALE GENOMIC DNA]</scope>
</reference>
<comment type="similarity">
    <text evidence="2 7">Belongs to the cytochrome P450 family.</text>
</comment>
<evidence type="ECO:0000256" key="8">
    <source>
        <dbReference type="SAM" id="Phobius"/>
    </source>
</evidence>
<evidence type="ECO:0000313" key="9">
    <source>
        <dbReference type="EMBL" id="CAA7264106.1"/>
    </source>
</evidence>
<keyword evidence="4 7" id="KW-0560">Oxidoreductase</keyword>
<sequence length="527" mass="59497">MSCTICAERNFPSLRPSMEEPTSLFATGCGLTGWNIVVINIAGLFVLMALSYYRGETRKLRHIPTVGPTTPILSYIGAFRFIFDASNVIREHIEKVPNSMFKVADVFRWQVVIHDPKLIEEVKMLPDGILSSFDAQNESLQTWYSLGRHIVTNPYHLPIVRTQLTRALPQLVPAVHEEVVDAFDDFIPATDGWTSVKALETMMKIVARASNRIFVGAPLCRDPDYIDLVVQHAVDVVRVGTTLRLVPSVLRPLLNAMISHVPRGVARGMKHLAPVFAARRKCHQEKGDADSEKSLDFLSWLMEVAQGEERTDWHLTSRLLMMNWVAVHTSTMTFTHALYYLAAYPEYLKPLREEVEEVVKRHGWSKVALDEMHRVDSFIKESQRLDPLAVLLVNRVVLKDHVFSDGTLLPKGTFLSVATPKTHLNAQTYEDPLRFDGLRYAKMRERALGQTLCSNPDVGGGSKRKFDMVTTSVDSLAFGLGRHACPGRFFATCELKIMLAHVVVKYDIRLQNEGVRPANRWYATAFP</sequence>
<name>A0A8S0WBN1_CYCAE</name>
<dbReference type="PRINTS" id="PR00465">
    <property type="entry name" value="EP450IV"/>
</dbReference>
<organism evidence="9 10">
    <name type="scientific">Cyclocybe aegerita</name>
    <name type="common">Black poplar mushroom</name>
    <name type="synonym">Agrocybe aegerita</name>
    <dbReference type="NCBI Taxonomy" id="1973307"/>
    <lineage>
        <taxon>Eukaryota</taxon>
        <taxon>Fungi</taxon>
        <taxon>Dikarya</taxon>
        <taxon>Basidiomycota</taxon>
        <taxon>Agaricomycotina</taxon>
        <taxon>Agaricomycetes</taxon>
        <taxon>Agaricomycetidae</taxon>
        <taxon>Agaricales</taxon>
        <taxon>Agaricineae</taxon>
        <taxon>Bolbitiaceae</taxon>
        <taxon>Cyclocybe</taxon>
    </lineage>
</organism>
<evidence type="ECO:0000256" key="2">
    <source>
        <dbReference type="ARBA" id="ARBA00010617"/>
    </source>
</evidence>
<evidence type="ECO:0008006" key="11">
    <source>
        <dbReference type="Google" id="ProtNLM"/>
    </source>
</evidence>
<dbReference type="GO" id="GO:0004497">
    <property type="term" value="F:monooxygenase activity"/>
    <property type="evidence" value="ECO:0007669"/>
    <property type="project" value="UniProtKB-KW"/>
</dbReference>
<dbReference type="SUPFAM" id="SSF48264">
    <property type="entry name" value="Cytochrome P450"/>
    <property type="match status" value="1"/>
</dbReference>
<dbReference type="GO" id="GO:0020037">
    <property type="term" value="F:heme binding"/>
    <property type="evidence" value="ECO:0007669"/>
    <property type="project" value="InterPro"/>
</dbReference>
<evidence type="ECO:0000256" key="6">
    <source>
        <dbReference type="PIRSR" id="PIRSR602403-1"/>
    </source>
</evidence>
<dbReference type="InterPro" id="IPR002403">
    <property type="entry name" value="Cyt_P450_E_grp-IV"/>
</dbReference>
<dbReference type="InterPro" id="IPR017972">
    <property type="entry name" value="Cyt_P450_CS"/>
</dbReference>
<dbReference type="Gene3D" id="1.10.630.10">
    <property type="entry name" value="Cytochrome P450"/>
    <property type="match status" value="1"/>
</dbReference>
<dbReference type="CDD" id="cd11041">
    <property type="entry name" value="CYP503A1-like"/>
    <property type="match status" value="1"/>
</dbReference>
<dbReference type="GO" id="GO:0005506">
    <property type="term" value="F:iron ion binding"/>
    <property type="evidence" value="ECO:0007669"/>
    <property type="project" value="InterPro"/>
</dbReference>
<keyword evidence="8" id="KW-1133">Transmembrane helix</keyword>
<dbReference type="AlphaFoldDB" id="A0A8S0WBN1"/>
<accession>A0A8S0WBN1</accession>
<feature type="transmembrane region" description="Helical" evidence="8">
    <location>
        <begin position="24"/>
        <end position="53"/>
    </location>
</feature>
<dbReference type="Pfam" id="PF00067">
    <property type="entry name" value="p450"/>
    <property type="match status" value="1"/>
</dbReference>
<dbReference type="InterPro" id="IPR001128">
    <property type="entry name" value="Cyt_P450"/>
</dbReference>
<proteinExistence type="inferred from homology"/>
<keyword evidence="7" id="KW-0503">Monooxygenase</keyword>
<keyword evidence="6 7" id="KW-0349">Heme</keyword>
<dbReference type="Proteomes" id="UP000467700">
    <property type="component" value="Unassembled WGS sequence"/>
</dbReference>
<keyword evidence="5 6" id="KW-0408">Iron</keyword>
<keyword evidence="8" id="KW-0812">Transmembrane</keyword>
<dbReference type="PANTHER" id="PTHR46206">
    <property type="entry name" value="CYTOCHROME P450"/>
    <property type="match status" value="1"/>
</dbReference>
<evidence type="ECO:0000256" key="3">
    <source>
        <dbReference type="ARBA" id="ARBA00022723"/>
    </source>
</evidence>
<dbReference type="EMBL" id="CACVBS010000043">
    <property type="protein sequence ID" value="CAA7264106.1"/>
    <property type="molecule type" value="Genomic_DNA"/>
</dbReference>
<dbReference type="GO" id="GO:0016705">
    <property type="term" value="F:oxidoreductase activity, acting on paired donors, with incorporation or reduction of molecular oxygen"/>
    <property type="evidence" value="ECO:0007669"/>
    <property type="project" value="InterPro"/>
</dbReference>
<keyword evidence="3 6" id="KW-0479">Metal-binding</keyword>
<feature type="binding site" description="axial binding residue" evidence="6">
    <location>
        <position position="485"/>
    </location>
    <ligand>
        <name>heme</name>
        <dbReference type="ChEBI" id="CHEBI:30413"/>
    </ligand>
    <ligandPart>
        <name>Fe</name>
        <dbReference type="ChEBI" id="CHEBI:18248"/>
    </ligandPart>
</feature>
<comment type="caution">
    <text evidence="9">The sequence shown here is derived from an EMBL/GenBank/DDBJ whole genome shotgun (WGS) entry which is preliminary data.</text>
</comment>
<keyword evidence="8" id="KW-0472">Membrane</keyword>
<dbReference type="PROSITE" id="PS00086">
    <property type="entry name" value="CYTOCHROME_P450"/>
    <property type="match status" value="1"/>
</dbReference>
<dbReference type="OrthoDB" id="1844152at2759"/>
<evidence type="ECO:0000256" key="5">
    <source>
        <dbReference type="ARBA" id="ARBA00023004"/>
    </source>
</evidence>